<dbReference type="Gene3D" id="3.10.450.40">
    <property type="match status" value="2"/>
</dbReference>
<evidence type="ECO:0000256" key="6">
    <source>
        <dbReference type="ARBA" id="ARBA00023002"/>
    </source>
</evidence>
<dbReference type="InterPro" id="IPR054157">
    <property type="entry name" value="AGAO-like_N2"/>
</dbReference>
<evidence type="ECO:0000256" key="10">
    <source>
        <dbReference type="PIRSR" id="PIRSR600269-51"/>
    </source>
</evidence>
<feature type="domain" description="AGAO-like N2" evidence="15">
    <location>
        <begin position="62"/>
        <end position="136"/>
    </location>
</feature>
<feature type="compositionally biased region" description="Basic and acidic residues" evidence="12">
    <location>
        <begin position="40"/>
        <end position="54"/>
    </location>
</feature>
<dbReference type="KEGG" id="agv:OJF2_23320"/>
<feature type="domain" description="Copper amine oxidase N3-terminal" evidence="14">
    <location>
        <begin position="147"/>
        <end position="249"/>
    </location>
</feature>
<protein>
    <recommendedName>
        <fullName evidence="11">Amine oxidase</fullName>
        <ecNumber evidence="11">1.4.3.-</ecNumber>
    </recommendedName>
</protein>
<reference evidence="16 17" key="1">
    <citation type="submission" date="2019-08" db="EMBL/GenBank/DDBJ databases">
        <title>Deep-cultivation of Planctomycetes and their phenomic and genomic characterization uncovers novel biology.</title>
        <authorList>
            <person name="Wiegand S."/>
            <person name="Jogler M."/>
            <person name="Boedeker C."/>
            <person name="Pinto D."/>
            <person name="Vollmers J."/>
            <person name="Rivas-Marin E."/>
            <person name="Kohn T."/>
            <person name="Peeters S.H."/>
            <person name="Heuer A."/>
            <person name="Rast P."/>
            <person name="Oberbeckmann S."/>
            <person name="Bunk B."/>
            <person name="Jeske O."/>
            <person name="Meyerdierks A."/>
            <person name="Storesund J.E."/>
            <person name="Kallscheuer N."/>
            <person name="Luecker S."/>
            <person name="Lage O.M."/>
            <person name="Pohl T."/>
            <person name="Merkel B.J."/>
            <person name="Hornburger P."/>
            <person name="Mueller R.-W."/>
            <person name="Bruemmer F."/>
            <person name="Labrenz M."/>
            <person name="Spormann A.M."/>
            <person name="Op den Camp H."/>
            <person name="Overmann J."/>
            <person name="Amann R."/>
            <person name="Jetten M.S.M."/>
            <person name="Mascher T."/>
            <person name="Medema M.H."/>
            <person name="Devos D.P."/>
            <person name="Kaster A.-K."/>
            <person name="Ovreas L."/>
            <person name="Rohde M."/>
            <person name="Galperin M.Y."/>
            <person name="Jogler C."/>
        </authorList>
    </citation>
    <scope>NUCLEOTIDE SEQUENCE [LARGE SCALE GENOMIC DNA]</scope>
    <source>
        <strain evidence="16 17">OJF2</strain>
    </source>
</reference>
<dbReference type="GO" id="GO:0005507">
    <property type="term" value="F:copper ion binding"/>
    <property type="evidence" value="ECO:0007669"/>
    <property type="project" value="InterPro"/>
</dbReference>
<dbReference type="AlphaFoldDB" id="A0A5B9VZM0"/>
<keyword evidence="8" id="KW-1015">Disulfide bond</keyword>
<evidence type="ECO:0000256" key="5">
    <source>
        <dbReference type="ARBA" id="ARBA00022772"/>
    </source>
</evidence>
<dbReference type="EC" id="1.4.3.-" evidence="11"/>
<feature type="active site" description="Proton acceptor" evidence="9">
    <location>
        <position position="344"/>
    </location>
</feature>
<evidence type="ECO:0000259" key="15">
    <source>
        <dbReference type="Pfam" id="PF21994"/>
    </source>
</evidence>
<dbReference type="PROSITE" id="PS01165">
    <property type="entry name" value="COPPER_AMINE_OXID_2"/>
    <property type="match status" value="1"/>
</dbReference>
<evidence type="ECO:0000256" key="2">
    <source>
        <dbReference type="ARBA" id="ARBA00007983"/>
    </source>
</evidence>
<keyword evidence="5 9" id="KW-0801">TPQ</keyword>
<evidence type="ECO:0000259" key="13">
    <source>
        <dbReference type="Pfam" id="PF01179"/>
    </source>
</evidence>
<evidence type="ECO:0000259" key="14">
    <source>
        <dbReference type="Pfam" id="PF02728"/>
    </source>
</evidence>
<keyword evidence="4 11" id="KW-0479">Metal-binding</keyword>
<dbReference type="InterPro" id="IPR036460">
    <property type="entry name" value="Cu_amine_oxidase_C_sf"/>
</dbReference>
<evidence type="ECO:0000256" key="9">
    <source>
        <dbReference type="PIRSR" id="PIRSR600269-50"/>
    </source>
</evidence>
<dbReference type="SUPFAM" id="SSF49998">
    <property type="entry name" value="Amine oxidase catalytic domain"/>
    <property type="match status" value="1"/>
</dbReference>
<keyword evidence="17" id="KW-1185">Reference proteome</keyword>
<comment type="PTM">
    <text evidence="10 11">Topaquinone (TPQ) is generated by copper-dependent autoxidation of a specific tyrosyl residue.</text>
</comment>
<name>A0A5B9VZM0_9BACT</name>
<gene>
    <name evidence="16" type="primary">maoII_2</name>
    <name evidence="16" type="ORF">OJF2_23320</name>
</gene>
<dbReference type="InterPro" id="IPR049947">
    <property type="entry name" value="Cu_Am_Ox_Cu-bd"/>
</dbReference>
<dbReference type="Proteomes" id="UP000324233">
    <property type="component" value="Chromosome"/>
</dbReference>
<dbReference type="Gene3D" id="2.70.98.20">
    <property type="entry name" value="Copper amine oxidase, catalytic domain"/>
    <property type="match status" value="1"/>
</dbReference>
<feature type="domain" description="Copper amine oxidase catalytic" evidence="13">
    <location>
        <begin position="272"/>
        <end position="670"/>
    </location>
</feature>
<organism evidence="16 17">
    <name type="scientific">Aquisphaera giovannonii</name>
    <dbReference type="NCBI Taxonomy" id="406548"/>
    <lineage>
        <taxon>Bacteria</taxon>
        <taxon>Pseudomonadati</taxon>
        <taxon>Planctomycetota</taxon>
        <taxon>Planctomycetia</taxon>
        <taxon>Isosphaerales</taxon>
        <taxon>Isosphaeraceae</taxon>
        <taxon>Aquisphaera</taxon>
    </lineage>
</organism>
<feature type="region of interest" description="Disordered" evidence="12">
    <location>
        <begin position="30"/>
        <end position="62"/>
    </location>
</feature>
<dbReference type="GO" id="GO:0008131">
    <property type="term" value="F:primary methylamine oxidase activity"/>
    <property type="evidence" value="ECO:0007669"/>
    <property type="project" value="InterPro"/>
</dbReference>
<dbReference type="SUPFAM" id="SSF54416">
    <property type="entry name" value="Amine oxidase N-terminal region"/>
    <property type="match status" value="2"/>
</dbReference>
<dbReference type="FunFam" id="2.70.98.20:FF:000001">
    <property type="entry name" value="Amine oxidase"/>
    <property type="match status" value="1"/>
</dbReference>
<evidence type="ECO:0000256" key="7">
    <source>
        <dbReference type="ARBA" id="ARBA00023008"/>
    </source>
</evidence>
<evidence type="ECO:0000256" key="12">
    <source>
        <dbReference type="SAM" id="MobiDB-lite"/>
    </source>
</evidence>
<evidence type="ECO:0000256" key="4">
    <source>
        <dbReference type="ARBA" id="ARBA00022723"/>
    </source>
</evidence>
<dbReference type="RefSeq" id="WP_148593808.1">
    <property type="nucleotide sequence ID" value="NZ_CP042997.1"/>
</dbReference>
<dbReference type="PANTHER" id="PTHR10638:SF41">
    <property type="entry name" value="AMINE OXIDASE"/>
    <property type="match status" value="1"/>
</dbReference>
<dbReference type="GO" id="GO:0009308">
    <property type="term" value="P:amine metabolic process"/>
    <property type="evidence" value="ECO:0007669"/>
    <property type="project" value="UniProtKB-UniRule"/>
</dbReference>
<dbReference type="NCBIfam" id="NF008559">
    <property type="entry name" value="PRK11504.1"/>
    <property type="match status" value="1"/>
</dbReference>
<evidence type="ECO:0000256" key="3">
    <source>
        <dbReference type="ARBA" id="ARBA00011738"/>
    </source>
</evidence>
<keyword evidence="7 11" id="KW-0186">Copper</keyword>
<dbReference type="Pfam" id="PF02728">
    <property type="entry name" value="Cu_amine_oxidN3"/>
    <property type="match status" value="1"/>
</dbReference>
<dbReference type="Pfam" id="PF21994">
    <property type="entry name" value="AGAO-like_N2"/>
    <property type="match status" value="1"/>
</dbReference>
<dbReference type="PANTHER" id="PTHR10638">
    <property type="entry name" value="COPPER AMINE OXIDASE"/>
    <property type="match status" value="1"/>
</dbReference>
<evidence type="ECO:0000256" key="1">
    <source>
        <dbReference type="ARBA" id="ARBA00001935"/>
    </source>
</evidence>
<evidence type="ECO:0000313" key="17">
    <source>
        <dbReference type="Proteomes" id="UP000324233"/>
    </source>
</evidence>
<dbReference type="InterPro" id="IPR015798">
    <property type="entry name" value="Cu_amine_oxidase_C"/>
</dbReference>
<comment type="cofactor">
    <cofactor evidence="1">
        <name>Cu cation</name>
        <dbReference type="ChEBI" id="CHEBI:23378"/>
    </cofactor>
</comment>
<dbReference type="OrthoDB" id="9772590at2"/>
<dbReference type="Pfam" id="PF01179">
    <property type="entry name" value="Cu_amine_oxid"/>
    <property type="match status" value="1"/>
</dbReference>
<proteinExistence type="inferred from homology"/>
<evidence type="ECO:0000313" key="16">
    <source>
        <dbReference type="EMBL" id="QEH33802.1"/>
    </source>
</evidence>
<comment type="cofactor">
    <cofactor evidence="11">
        <name>Cu cation</name>
        <dbReference type="ChEBI" id="CHEBI:23378"/>
    </cofactor>
    <text evidence="11">Contains 1 topaquinone per subunit.</text>
</comment>
<feature type="active site" description="Schiff-base intermediate with substrate; via topaquinone" evidence="9">
    <location>
        <position position="428"/>
    </location>
</feature>
<dbReference type="GO" id="GO:0048038">
    <property type="term" value="F:quinone binding"/>
    <property type="evidence" value="ECO:0007669"/>
    <property type="project" value="InterPro"/>
</dbReference>
<sequence length="687" mass="75838">MRRWDPSVLVRLVAILFPVVPLISPLARGQAPPPAAATAPEDRPPSARGDDEAAPHPLDPLTPDEIRLAVATIRKEKSLGEGVRFASVLLDEPAKGLLAEAARGKDIPRVALIVLLDRATGRGYEATVDLTARRVRRFEALPPGVQPPILMEEFSECEEAAKKSPAFREAMRKRGIDDVSLVMVDAWSAGHYGNEPEEDRGRRLVRALSWARTDVLDNGYAHPIEGVLTVIDLNRKEVVRVEDHGVVPVPKSAANWTRAAISSPRKDVRPLDVVQPDGPGFSVRGREVRWQKWSLRVGFSPREGLVLHSVSYDGRPILHRGSIAEMVVPYGDPKETAYRKNVFDIGEYGVGMLANSLELGCDCLGTIRYFDAHLADNQGRVTTIKNAICVHEEDHGLLWKHTDWRTAQSEVRRSRRLAVSLIANVGNYDYGFYWYFYQDGSIQHEVKLTGIVNTQGLRPGESSRFGTEVSPGVLAPNHQHFFHARLDLDVDGPANSVLEVNTKAAPAGPENPHGGAFFTEAIPLTKESEARRSTSPQEARFWRVVNPGRKNALGRAVGYRLMPGENAAPYAVPGSPLLRRAGFLAKSLWATPYRPGERYPAGDYPNQSPEDRGLALWTKADRGLVREDLVLWYTFGHTHVPRTEDWPVMPVASIGFWLRPDGFFDGNPALDVPASPSPSSTAHRASP</sequence>
<dbReference type="EMBL" id="CP042997">
    <property type="protein sequence ID" value="QEH33802.1"/>
    <property type="molecule type" value="Genomic_DNA"/>
</dbReference>
<accession>A0A5B9VZM0</accession>
<dbReference type="InterPro" id="IPR015802">
    <property type="entry name" value="Cu_amine_oxidase_N3"/>
</dbReference>
<comment type="subunit">
    <text evidence="3">Homodimer.</text>
</comment>
<keyword evidence="6 11" id="KW-0560">Oxidoreductase</keyword>
<evidence type="ECO:0000256" key="11">
    <source>
        <dbReference type="RuleBase" id="RU000672"/>
    </source>
</evidence>
<dbReference type="InterPro" id="IPR016182">
    <property type="entry name" value="Cu_amine_oxidase_N-reg"/>
</dbReference>
<evidence type="ECO:0000256" key="8">
    <source>
        <dbReference type="ARBA" id="ARBA00023157"/>
    </source>
</evidence>
<feature type="modified residue" description="2',4',5'-topaquinone" evidence="10">
    <location>
        <position position="428"/>
    </location>
</feature>
<dbReference type="InterPro" id="IPR000269">
    <property type="entry name" value="Cu_amine_oxidase"/>
</dbReference>
<comment type="similarity">
    <text evidence="2 11">Belongs to the copper/topaquinone oxidase family.</text>
</comment>